<dbReference type="SUPFAM" id="SSF53098">
    <property type="entry name" value="Ribonuclease H-like"/>
    <property type="match status" value="1"/>
</dbReference>
<organism evidence="3">
    <name type="scientific">mine drainage metagenome</name>
    <dbReference type="NCBI Taxonomy" id="410659"/>
    <lineage>
        <taxon>unclassified sequences</taxon>
        <taxon>metagenomes</taxon>
        <taxon>ecological metagenomes</taxon>
    </lineage>
</organism>
<evidence type="ECO:0000313" key="3">
    <source>
        <dbReference type="EMBL" id="OIQ82475.1"/>
    </source>
</evidence>
<dbReference type="NCBIfam" id="NF033559">
    <property type="entry name" value="transpos_IS1634"/>
    <property type="match status" value="1"/>
</dbReference>
<feature type="region of interest" description="Disordered" evidence="1">
    <location>
        <begin position="97"/>
        <end position="137"/>
    </location>
</feature>
<sequence>MARMFIRQTRTNNKATGEGYFTYRLVRGERIAGKVRQVTVLNLGRHFPVPQDDWALLCSRIEQLLAPQALLCDIKCPPHLERAAQRYVGQLIARSLDPPSAAPGTPAPTAPGGEVKTGAPGATDTPDQTPVATAQAAQASAARRATVSAVTVDLQTLDIASMVDSLPRSVGVEHVGLHAISQLGLVDTLTELGINAVMRACIVGNLIGRIAAPGSELATWDWLQRHSALGELLDVDFEGLSHMRLYRASDLLMKHRQAIEAHVFGAVTSLFSLTQSVTLYDLTNTYFEGQATHNPKAQFGRSKEKRSDCPLVTLGLVLDGSGFVQRSKTFEGNVSEGTTLQVMLAELAAPAGALVIMDAGIATQANIDWLIEHKYRYLVVRRGGSREFDAQQSVSTQTVGRQTVRLQKVLSADGQEVQLHCHSEGRQAKEQAMSKRFCTAFEAGLKKIADGLSKPRSERRLDKLNERIGRLKQRSRGVSQHYQITLTADEAGKNATALSFKQEWVSGTMATHPGVYCLRTNVLDWDAEKLWQAYSTLTDIESVFRSFKSELGLRPVFHHKEDRADGHLFITVLAYQCVQLIRAQLKEQAQINDSWDTLRKTMQVQRRTTTSMRRADGRMVHVRKTSRAEPELARIYQALGIEASPGSIKKLVV</sequence>
<comment type="caution">
    <text evidence="3">The sequence shown here is derived from an EMBL/GenBank/DDBJ whole genome shotgun (WGS) entry which is preliminary data.</text>
</comment>
<feature type="domain" description="Transposase IS4-like" evidence="2">
    <location>
        <begin position="303"/>
        <end position="575"/>
    </location>
</feature>
<dbReference type="EMBL" id="MLJW01000800">
    <property type="protein sequence ID" value="OIQ82475.1"/>
    <property type="molecule type" value="Genomic_DNA"/>
</dbReference>
<dbReference type="GO" id="GO:0003677">
    <property type="term" value="F:DNA binding"/>
    <property type="evidence" value="ECO:0007669"/>
    <property type="project" value="InterPro"/>
</dbReference>
<dbReference type="GO" id="GO:0004803">
    <property type="term" value="F:transposase activity"/>
    <property type="evidence" value="ECO:0007669"/>
    <property type="project" value="InterPro"/>
</dbReference>
<evidence type="ECO:0000259" key="2">
    <source>
        <dbReference type="Pfam" id="PF01609"/>
    </source>
</evidence>
<dbReference type="GO" id="GO:0006313">
    <property type="term" value="P:DNA transposition"/>
    <property type="evidence" value="ECO:0007669"/>
    <property type="project" value="InterPro"/>
</dbReference>
<dbReference type="InterPro" id="IPR047654">
    <property type="entry name" value="IS1634_transpos"/>
</dbReference>
<accession>A0A1J5QYE2</accession>
<reference evidence="3" key="1">
    <citation type="submission" date="2016-10" db="EMBL/GenBank/DDBJ databases">
        <title>Sequence of Gallionella enrichment culture.</title>
        <authorList>
            <person name="Poehlein A."/>
            <person name="Muehling M."/>
            <person name="Daniel R."/>
        </authorList>
    </citation>
    <scope>NUCLEOTIDE SEQUENCE</scope>
</reference>
<dbReference type="InterPro" id="IPR002559">
    <property type="entry name" value="Transposase_11"/>
</dbReference>
<protein>
    <submittedName>
        <fullName evidence="3">Transposase DDE domain protein</fullName>
    </submittedName>
</protein>
<dbReference type="Pfam" id="PF01609">
    <property type="entry name" value="DDE_Tnp_1"/>
    <property type="match status" value="1"/>
</dbReference>
<dbReference type="InterPro" id="IPR012337">
    <property type="entry name" value="RNaseH-like_sf"/>
</dbReference>
<evidence type="ECO:0000256" key="1">
    <source>
        <dbReference type="SAM" id="MobiDB-lite"/>
    </source>
</evidence>
<dbReference type="PANTHER" id="PTHR34614:SF2">
    <property type="entry name" value="TRANSPOSASE IS4-LIKE DOMAIN-CONTAINING PROTEIN"/>
    <property type="match status" value="1"/>
</dbReference>
<dbReference type="AlphaFoldDB" id="A0A1J5QYE2"/>
<dbReference type="PANTHER" id="PTHR34614">
    <property type="match status" value="1"/>
</dbReference>
<gene>
    <name evidence="3" type="ORF">GALL_357310</name>
</gene>
<proteinExistence type="predicted"/>
<name>A0A1J5QYE2_9ZZZZ</name>